<keyword evidence="2" id="KW-1185">Reference proteome</keyword>
<evidence type="ECO:0000313" key="1">
    <source>
        <dbReference type="EMBL" id="GER29991.1"/>
    </source>
</evidence>
<dbReference type="EMBL" id="BKCP01004294">
    <property type="protein sequence ID" value="GER29991.1"/>
    <property type="molecule type" value="Genomic_DNA"/>
</dbReference>
<dbReference type="AlphaFoldDB" id="A0A5A7PB83"/>
<accession>A0A5A7PB83</accession>
<dbReference type="Proteomes" id="UP000325081">
    <property type="component" value="Unassembled WGS sequence"/>
</dbReference>
<protein>
    <submittedName>
        <fullName evidence="1">Aerobic magnesium-protoporphyrin IX monomethylester [oxidative] cyclase</fullName>
    </submittedName>
</protein>
<evidence type="ECO:0000313" key="2">
    <source>
        <dbReference type="Proteomes" id="UP000325081"/>
    </source>
</evidence>
<comment type="caution">
    <text evidence="1">The sequence shown here is derived from an EMBL/GenBank/DDBJ whole genome shotgun (WGS) entry which is preliminary data.</text>
</comment>
<proteinExistence type="predicted"/>
<reference evidence="2" key="1">
    <citation type="journal article" date="2019" name="Curr. Biol.">
        <title>Genome Sequence of Striga asiatica Provides Insight into the Evolution of Plant Parasitism.</title>
        <authorList>
            <person name="Yoshida S."/>
            <person name="Kim S."/>
            <person name="Wafula E.K."/>
            <person name="Tanskanen J."/>
            <person name="Kim Y.M."/>
            <person name="Honaas L."/>
            <person name="Yang Z."/>
            <person name="Spallek T."/>
            <person name="Conn C.E."/>
            <person name="Ichihashi Y."/>
            <person name="Cheong K."/>
            <person name="Cui S."/>
            <person name="Der J.P."/>
            <person name="Gundlach H."/>
            <person name="Jiao Y."/>
            <person name="Hori C."/>
            <person name="Ishida J.K."/>
            <person name="Kasahara H."/>
            <person name="Kiba T."/>
            <person name="Kim M.S."/>
            <person name="Koo N."/>
            <person name="Laohavisit A."/>
            <person name="Lee Y.H."/>
            <person name="Lumba S."/>
            <person name="McCourt P."/>
            <person name="Mortimer J.C."/>
            <person name="Mutuku J.M."/>
            <person name="Nomura T."/>
            <person name="Sasaki-Sekimoto Y."/>
            <person name="Seto Y."/>
            <person name="Wang Y."/>
            <person name="Wakatake T."/>
            <person name="Sakakibara H."/>
            <person name="Demura T."/>
            <person name="Yamaguchi S."/>
            <person name="Yoneyama K."/>
            <person name="Manabe R.I."/>
            <person name="Nelson D.C."/>
            <person name="Schulman A.H."/>
            <person name="Timko M.P."/>
            <person name="dePamphilis C.W."/>
            <person name="Choi D."/>
            <person name="Shirasu K."/>
        </authorList>
    </citation>
    <scope>NUCLEOTIDE SEQUENCE [LARGE SCALE GENOMIC DNA]</scope>
    <source>
        <strain evidence="2">cv. UVA1</strain>
    </source>
</reference>
<sequence>MLPTVASPAPSLVLAGTLSDRHRTPPLFSRAVDPDERSGRLYALSARLPCTWLPAMATPGRPRLPPAPCLTNAARPPYPAALPSGGRGLGRKLGALRSRGSVGLLHRLVYLIEVGLAFGDIGRLVGVRLLWLGSLLRFGGEEHFSINAFGACSGFALFVDFHSFDIGFNTFSGMMWFDLVAANGEIRLD</sequence>
<name>A0A5A7PB83_STRAF</name>
<organism evidence="1 2">
    <name type="scientific">Striga asiatica</name>
    <name type="common">Asiatic witchweed</name>
    <name type="synonym">Buchnera asiatica</name>
    <dbReference type="NCBI Taxonomy" id="4170"/>
    <lineage>
        <taxon>Eukaryota</taxon>
        <taxon>Viridiplantae</taxon>
        <taxon>Streptophyta</taxon>
        <taxon>Embryophyta</taxon>
        <taxon>Tracheophyta</taxon>
        <taxon>Spermatophyta</taxon>
        <taxon>Magnoliopsida</taxon>
        <taxon>eudicotyledons</taxon>
        <taxon>Gunneridae</taxon>
        <taxon>Pentapetalae</taxon>
        <taxon>asterids</taxon>
        <taxon>lamiids</taxon>
        <taxon>Lamiales</taxon>
        <taxon>Orobanchaceae</taxon>
        <taxon>Buchnereae</taxon>
        <taxon>Striga</taxon>
    </lineage>
</organism>
<gene>
    <name evidence="1" type="ORF">STAS_05895</name>
</gene>